<accession>A0ABT1Y8W2</accession>
<sequence>MTANAYEVGFALSETLRGGGVFLTEKPNDNVILFPKTVEYYQFELTRMLETERYGEAIRMLEFLLTCHNQDKRIEDEWLALLQWLQTMFPDQIFPSLDSEEEEELSEADMFRQHLAVKERADSGYTERLLDLLKQPQSVENLLLALDQLAFLEHPEINKKLGEFVTKQEQHPIIQYKVLQTLKLRGVTGPLKLSKQGETIVVDVEDTPVTFGDFPDPIGEIIERIQDMSQTVQPALAYFAQETWNEFLAYIYGTAQYRQMLRQEQACVDVWAAAFHFVLLEKVFNSGDKEEILDLYGITNDLVFQWEQAYRVMQSFASSTFSRSQGE</sequence>
<dbReference type="EMBL" id="JANQBD010000001">
    <property type="protein sequence ID" value="MCR8629632.1"/>
    <property type="molecule type" value="Genomic_DNA"/>
</dbReference>
<evidence type="ECO:0008006" key="3">
    <source>
        <dbReference type="Google" id="ProtNLM"/>
    </source>
</evidence>
<dbReference type="Proteomes" id="UP001300012">
    <property type="component" value="Unassembled WGS sequence"/>
</dbReference>
<organism evidence="1 2">
    <name type="scientific">Paenibacillus radicis</name>
    <name type="common">ex Xue et al. 2023</name>
    <dbReference type="NCBI Taxonomy" id="2972489"/>
    <lineage>
        <taxon>Bacteria</taxon>
        <taxon>Bacillati</taxon>
        <taxon>Bacillota</taxon>
        <taxon>Bacilli</taxon>
        <taxon>Bacillales</taxon>
        <taxon>Paenibacillaceae</taxon>
        <taxon>Paenibacillus</taxon>
    </lineage>
</organism>
<evidence type="ECO:0000313" key="1">
    <source>
        <dbReference type="EMBL" id="MCR8629632.1"/>
    </source>
</evidence>
<dbReference type="RefSeq" id="WP_258211256.1">
    <property type="nucleotide sequence ID" value="NZ_JANQBD010000001.1"/>
</dbReference>
<name>A0ABT1Y8W2_9BACL</name>
<comment type="caution">
    <text evidence="1">The sequence shown here is derived from an EMBL/GenBank/DDBJ whole genome shotgun (WGS) entry which is preliminary data.</text>
</comment>
<reference evidence="1 2" key="1">
    <citation type="submission" date="2022-08" db="EMBL/GenBank/DDBJ databases">
        <title>Paenibacillus endoradicis sp. nov., Paenibacillus radicibacter sp. nov and Paenibacillus pararadicis sp. nov., three cold-adapted plant growth-promoting bacteria isolated from root of Larix gmelinii in Great Khingan.</title>
        <authorList>
            <person name="Xue H."/>
        </authorList>
    </citation>
    <scope>NUCLEOTIDE SEQUENCE [LARGE SCALE GENOMIC DNA]</scope>
    <source>
        <strain evidence="1 2">N5-1-1-5</strain>
    </source>
</reference>
<proteinExistence type="predicted"/>
<gene>
    <name evidence="1" type="ORF">NV381_00315</name>
</gene>
<protein>
    <recommendedName>
        <fullName evidence="3">DUF3196 domain-containing protein</fullName>
    </recommendedName>
</protein>
<evidence type="ECO:0000313" key="2">
    <source>
        <dbReference type="Proteomes" id="UP001300012"/>
    </source>
</evidence>
<keyword evidence="2" id="KW-1185">Reference proteome</keyword>